<organism evidence="1">
    <name type="scientific">viral metagenome</name>
    <dbReference type="NCBI Taxonomy" id="1070528"/>
    <lineage>
        <taxon>unclassified sequences</taxon>
        <taxon>metagenomes</taxon>
        <taxon>organismal metagenomes</taxon>
    </lineage>
</organism>
<dbReference type="EMBL" id="MN740182">
    <property type="protein sequence ID" value="QHT92222.1"/>
    <property type="molecule type" value="Genomic_DNA"/>
</dbReference>
<accession>A0A6C0IGZ3</accession>
<dbReference type="AlphaFoldDB" id="A0A6C0IGZ3"/>
<protein>
    <submittedName>
        <fullName evidence="1">Uncharacterized protein</fullName>
    </submittedName>
</protein>
<reference evidence="1" key="1">
    <citation type="journal article" date="2020" name="Nature">
        <title>Giant virus diversity and host interactions through global metagenomics.</title>
        <authorList>
            <person name="Schulz F."/>
            <person name="Roux S."/>
            <person name="Paez-Espino D."/>
            <person name="Jungbluth S."/>
            <person name="Walsh D.A."/>
            <person name="Denef V.J."/>
            <person name="McMahon K.D."/>
            <person name="Konstantinidis K.T."/>
            <person name="Eloe-Fadrosh E.A."/>
            <person name="Kyrpides N.C."/>
            <person name="Woyke T."/>
        </authorList>
    </citation>
    <scope>NUCLEOTIDE SEQUENCE</scope>
    <source>
        <strain evidence="1">GVMAG-M-3300023184-88</strain>
    </source>
</reference>
<proteinExistence type="predicted"/>
<name>A0A6C0IGZ3_9ZZZZ</name>
<evidence type="ECO:0000313" key="1">
    <source>
        <dbReference type="EMBL" id="QHT92222.1"/>
    </source>
</evidence>
<sequence>MESVSRIIYTIFDDYTSYEAKKQEVLHGTDSAGTRIMHHTANQEGCESATLNIVDGVRTLTIRGYYQMENHDE</sequence>